<name>A0AA39TK95_ARMTA</name>
<evidence type="ECO:0000313" key="3">
    <source>
        <dbReference type="Proteomes" id="UP001175211"/>
    </source>
</evidence>
<protein>
    <submittedName>
        <fullName evidence="2">Uncharacterized protein</fullName>
    </submittedName>
</protein>
<evidence type="ECO:0000256" key="1">
    <source>
        <dbReference type="SAM" id="MobiDB-lite"/>
    </source>
</evidence>
<reference evidence="2" key="1">
    <citation type="submission" date="2023-06" db="EMBL/GenBank/DDBJ databases">
        <authorList>
            <consortium name="Lawrence Berkeley National Laboratory"/>
            <person name="Ahrendt S."/>
            <person name="Sahu N."/>
            <person name="Indic B."/>
            <person name="Wong-Bajracharya J."/>
            <person name="Merenyi Z."/>
            <person name="Ke H.-M."/>
            <person name="Monk M."/>
            <person name="Kocsube S."/>
            <person name="Drula E."/>
            <person name="Lipzen A."/>
            <person name="Balint B."/>
            <person name="Henrissat B."/>
            <person name="Andreopoulos B."/>
            <person name="Martin F.M."/>
            <person name="Harder C.B."/>
            <person name="Rigling D."/>
            <person name="Ford K.L."/>
            <person name="Foster G.D."/>
            <person name="Pangilinan J."/>
            <person name="Papanicolaou A."/>
            <person name="Barry K."/>
            <person name="LaButti K."/>
            <person name="Viragh M."/>
            <person name="Koriabine M."/>
            <person name="Yan M."/>
            <person name="Riley R."/>
            <person name="Champramary S."/>
            <person name="Plett K.L."/>
            <person name="Tsai I.J."/>
            <person name="Slot J."/>
            <person name="Sipos G."/>
            <person name="Plett J."/>
            <person name="Nagy L.G."/>
            <person name="Grigoriev I.V."/>
        </authorList>
    </citation>
    <scope>NUCLEOTIDE SEQUENCE</scope>
    <source>
        <strain evidence="2">CCBAS 213</strain>
    </source>
</reference>
<feature type="compositionally biased region" description="Polar residues" evidence="1">
    <location>
        <begin position="359"/>
        <end position="392"/>
    </location>
</feature>
<comment type="caution">
    <text evidence="2">The sequence shown here is derived from an EMBL/GenBank/DDBJ whole genome shotgun (WGS) entry which is preliminary data.</text>
</comment>
<keyword evidence="3" id="KW-1185">Reference proteome</keyword>
<feature type="compositionally biased region" description="Polar residues" evidence="1">
    <location>
        <begin position="408"/>
        <end position="432"/>
    </location>
</feature>
<feature type="compositionally biased region" description="Basic and acidic residues" evidence="1">
    <location>
        <begin position="454"/>
        <end position="465"/>
    </location>
</feature>
<organism evidence="2 3">
    <name type="scientific">Armillaria tabescens</name>
    <name type="common">Ringless honey mushroom</name>
    <name type="synonym">Agaricus tabescens</name>
    <dbReference type="NCBI Taxonomy" id="1929756"/>
    <lineage>
        <taxon>Eukaryota</taxon>
        <taxon>Fungi</taxon>
        <taxon>Dikarya</taxon>
        <taxon>Basidiomycota</taxon>
        <taxon>Agaricomycotina</taxon>
        <taxon>Agaricomycetes</taxon>
        <taxon>Agaricomycetidae</taxon>
        <taxon>Agaricales</taxon>
        <taxon>Marasmiineae</taxon>
        <taxon>Physalacriaceae</taxon>
        <taxon>Desarmillaria</taxon>
    </lineage>
</organism>
<dbReference type="Proteomes" id="UP001175211">
    <property type="component" value="Unassembled WGS sequence"/>
</dbReference>
<dbReference type="AlphaFoldDB" id="A0AA39TK95"/>
<feature type="compositionally biased region" description="Basic and acidic residues" evidence="1">
    <location>
        <begin position="243"/>
        <end position="257"/>
    </location>
</feature>
<dbReference type="GeneID" id="85352557"/>
<feature type="region of interest" description="Disordered" evidence="1">
    <location>
        <begin position="1"/>
        <end position="473"/>
    </location>
</feature>
<gene>
    <name evidence="2" type="ORF">EV420DRAFT_141763</name>
</gene>
<sequence>MYYDQSIAHRNGSYTSGNKDVQSQSYGARADDNIASHSDNSHSGGARTMKSEPYSHTGEGSSMNTGSVRYDNYVPGDDNEDSSSRDITSSRNSDYEYEQEQGAGRGAEAQSNDAEGNIPDTGNDDFGAGDIGQPISNGYDSGSAGWARENSVSDDSLGASRGPGYAGDSAPDTSAVGDPAASRGDTYDTGGADRNLDSESIAYSGVQSTSGDTGNSKNAGSYDESRSALASTFEEASTSDTGTKGEESTGSTGDHDPSIGASTTSDAPDADNGAYQGGSTRARRDDTKGGTDTDNYGRSPYDSTNGGRDTQTTSSDGQTLPSQRGSSTLDDDQQVQDATIRSSKADAGASTSDDRPSVSEGQTSSKDLQQNRDMTSDTSGSRSDNPSTNTKYGGSPYDTTGLGRDSRTTSSDSQPLSTVQRGSSAPCDNQQGRDAAAAKTPRKDSNIQSVSADTADHRSYDRGADTSETTTGNLFPFELPSSHCLQATLAIKAPKILVLSETVI</sequence>
<feature type="compositionally biased region" description="Polar residues" evidence="1">
    <location>
        <begin position="301"/>
        <end position="328"/>
    </location>
</feature>
<accession>A0AA39TK95</accession>
<dbReference type="EMBL" id="JAUEPS010000010">
    <property type="protein sequence ID" value="KAK0462027.1"/>
    <property type="molecule type" value="Genomic_DNA"/>
</dbReference>
<feature type="compositionally biased region" description="Polar residues" evidence="1">
    <location>
        <begin position="12"/>
        <end position="26"/>
    </location>
</feature>
<feature type="compositionally biased region" description="Basic and acidic residues" evidence="1">
    <location>
        <begin position="282"/>
        <end position="291"/>
    </location>
</feature>
<proteinExistence type="predicted"/>
<evidence type="ECO:0000313" key="2">
    <source>
        <dbReference type="EMBL" id="KAK0462027.1"/>
    </source>
</evidence>
<dbReference type="RefSeq" id="XP_060333765.1">
    <property type="nucleotide sequence ID" value="XM_060469009.1"/>
</dbReference>
<feature type="compositionally biased region" description="Polar residues" evidence="1">
    <location>
        <begin position="205"/>
        <end position="219"/>
    </location>
</feature>
<feature type="compositionally biased region" description="Polar residues" evidence="1">
    <location>
        <begin position="58"/>
        <end position="67"/>
    </location>
</feature>